<dbReference type="OrthoDB" id="4266042at2"/>
<evidence type="ECO:0000313" key="3">
    <source>
        <dbReference type="EMBL" id="SDN41109.1"/>
    </source>
</evidence>
<dbReference type="InterPro" id="IPR051797">
    <property type="entry name" value="TrmB-like"/>
</dbReference>
<dbReference type="EMBL" id="FNHI01000026">
    <property type="protein sequence ID" value="SDN41109.1"/>
    <property type="molecule type" value="Genomic_DNA"/>
</dbReference>
<proteinExistence type="predicted"/>
<dbReference type="GO" id="GO:0003677">
    <property type="term" value="F:DNA binding"/>
    <property type="evidence" value="ECO:0007669"/>
    <property type="project" value="InterPro"/>
</dbReference>
<dbReference type="PANTHER" id="PTHR34293:SF1">
    <property type="entry name" value="HTH-TYPE TRANSCRIPTIONAL REGULATOR TRMBL2"/>
    <property type="match status" value="1"/>
</dbReference>
<keyword evidence="4" id="KW-1185">Reference proteome</keyword>
<gene>
    <name evidence="3" type="ORF">SAMN05444921_12675</name>
</gene>
<dbReference type="Proteomes" id="UP000199063">
    <property type="component" value="Unassembled WGS sequence"/>
</dbReference>
<dbReference type="InterPro" id="IPR016032">
    <property type="entry name" value="Sig_transdc_resp-reg_C-effctor"/>
</dbReference>
<dbReference type="Pfam" id="PF00196">
    <property type="entry name" value="GerE"/>
    <property type="match status" value="1"/>
</dbReference>
<protein>
    <submittedName>
        <fullName evidence="3">Regulatory protein, luxR family</fullName>
    </submittedName>
</protein>
<dbReference type="SMART" id="SM00421">
    <property type="entry name" value="HTH_LUXR"/>
    <property type="match status" value="1"/>
</dbReference>
<dbReference type="Gene3D" id="1.10.10.10">
    <property type="entry name" value="Winged helix-like DNA-binding domain superfamily/Winged helix DNA-binding domain"/>
    <property type="match status" value="1"/>
</dbReference>
<evidence type="ECO:0000259" key="2">
    <source>
        <dbReference type="SMART" id="SM00421"/>
    </source>
</evidence>
<organism evidence="3 4">
    <name type="scientific">Streptomyces wuyuanensis</name>
    <dbReference type="NCBI Taxonomy" id="1196353"/>
    <lineage>
        <taxon>Bacteria</taxon>
        <taxon>Bacillati</taxon>
        <taxon>Actinomycetota</taxon>
        <taxon>Actinomycetes</taxon>
        <taxon>Kitasatosporales</taxon>
        <taxon>Streptomycetaceae</taxon>
        <taxon>Streptomyces</taxon>
    </lineage>
</organism>
<accession>A0A1H0B664</accession>
<dbReference type="AlphaFoldDB" id="A0A1H0B664"/>
<dbReference type="GO" id="GO:0006355">
    <property type="term" value="P:regulation of DNA-templated transcription"/>
    <property type="evidence" value="ECO:0007669"/>
    <property type="project" value="InterPro"/>
</dbReference>
<dbReference type="InterPro" id="IPR036388">
    <property type="entry name" value="WH-like_DNA-bd_sf"/>
</dbReference>
<dbReference type="SUPFAM" id="SSF46894">
    <property type="entry name" value="C-terminal effector domain of the bipartite response regulators"/>
    <property type="match status" value="1"/>
</dbReference>
<feature type="domain" description="HTH luxR-type" evidence="2">
    <location>
        <begin position="256"/>
        <end position="314"/>
    </location>
</feature>
<reference evidence="4" key="1">
    <citation type="submission" date="2016-10" db="EMBL/GenBank/DDBJ databases">
        <authorList>
            <person name="Varghese N."/>
            <person name="Submissions S."/>
        </authorList>
    </citation>
    <scope>NUCLEOTIDE SEQUENCE [LARGE SCALE GENOMIC DNA]</scope>
    <source>
        <strain evidence="4">CGMCC 4.7042</strain>
    </source>
</reference>
<dbReference type="STRING" id="1196353.SAMN05444921_12675"/>
<feature type="region of interest" description="Disordered" evidence="1">
    <location>
        <begin position="324"/>
        <end position="356"/>
    </location>
</feature>
<evidence type="ECO:0000313" key="4">
    <source>
        <dbReference type="Proteomes" id="UP000199063"/>
    </source>
</evidence>
<sequence length="356" mass="39015">MCTKTGKDLHRNPAEPCQQGLAVYRLAIQHGTVPGPVPDCMTALGLLRTSTDDSDTFVAVPPDVAAGRLSRPIEQSLLRGREQLVAVREALSTTAAVYQQQSRNNTSVRLLRGSEVIRDTLRRLDVTCRGEVQAVQPGGPRPPHTFEETLGQLLAIVTRGVRHRTIYQHTVRTHTHMLDYMREVHTAGGRFRTTEALFDRMTIYDRTVALIADQRDERTDHALLIEHPGITGFLAGVFDHAWDSADPVDFAPYARPAPLTDEKRITVLRLMVDGHTDAAISARLGMSPRTVATYIKKTAEEVGSRSRAQLAYILARTAHLEPLPGAPPTATCPAMDTAEGGLSPSRRRAASTGNAR</sequence>
<dbReference type="PANTHER" id="PTHR34293">
    <property type="entry name" value="HTH-TYPE TRANSCRIPTIONAL REGULATOR TRMBL2"/>
    <property type="match status" value="1"/>
</dbReference>
<evidence type="ECO:0000256" key="1">
    <source>
        <dbReference type="SAM" id="MobiDB-lite"/>
    </source>
</evidence>
<name>A0A1H0B664_9ACTN</name>
<dbReference type="InterPro" id="IPR000792">
    <property type="entry name" value="Tscrpt_reg_LuxR_C"/>
</dbReference>